<dbReference type="AlphaFoldDB" id="A0AAN9S0T7"/>
<reference evidence="2 3" key="1">
    <citation type="submission" date="2024-01" db="EMBL/GenBank/DDBJ databases">
        <title>The genomes of 5 underutilized Papilionoideae crops provide insights into root nodulation and disease resistanc.</title>
        <authorList>
            <person name="Jiang F."/>
        </authorList>
    </citation>
    <scope>NUCLEOTIDE SEQUENCE [LARGE SCALE GENOMIC DNA]</scope>
    <source>
        <strain evidence="2">DUOXIRENSHENG_FW03</strain>
        <tissue evidence="2">Leaves</tissue>
    </source>
</reference>
<accession>A0AAN9S0T7</accession>
<gene>
    <name evidence="2" type="ORF">VNO78_26949</name>
</gene>
<feature type="transmembrane region" description="Helical" evidence="1">
    <location>
        <begin position="6"/>
        <end position="28"/>
    </location>
</feature>
<keyword evidence="3" id="KW-1185">Reference proteome</keyword>
<dbReference type="EMBL" id="JAYMYS010000007">
    <property type="protein sequence ID" value="KAK7386615.1"/>
    <property type="molecule type" value="Genomic_DNA"/>
</dbReference>
<protein>
    <submittedName>
        <fullName evidence="2">Uncharacterized protein</fullName>
    </submittedName>
</protein>
<evidence type="ECO:0000313" key="2">
    <source>
        <dbReference type="EMBL" id="KAK7386615.1"/>
    </source>
</evidence>
<organism evidence="2 3">
    <name type="scientific">Psophocarpus tetragonolobus</name>
    <name type="common">Winged bean</name>
    <name type="synonym">Dolichos tetragonolobus</name>
    <dbReference type="NCBI Taxonomy" id="3891"/>
    <lineage>
        <taxon>Eukaryota</taxon>
        <taxon>Viridiplantae</taxon>
        <taxon>Streptophyta</taxon>
        <taxon>Embryophyta</taxon>
        <taxon>Tracheophyta</taxon>
        <taxon>Spermatophyta</taxon>
        <taxon>Magnoliopsida</taxon>
        <taxon>eudicotyledons</taxon>
        <taxon>Gunneridae</taxon>
        <taxon>Pentapetalae</taxon>
        <taxon>rosids</taxon>
        <taxon>fabids</taxon>
        <taxon>Fabales</taxon>
        <taxon>Fabaceae</taxon>
        <taxon>Papilionoideae</taxon>
        <taxon>50 kb inversion clade</taxon>
        <taxon>NPAAA clade</taxon>
        <taxon>indigoferoid/millettioid clade</taxon>
        <taxon>Phaseoleae</taxon>
        <taxon>Psophocarpus</taxon>
    </lineage>
</organism>
<evidence type="ECO:0000313" key="3">
    <source>
        <dbReference type="Proteomes" id="UP001386955"/>
    </source>
</evidence>
<sequence length="83" mass="8920">MTMYSLQIGGLSIYGNGEIIIILIDFIISRGLAGQGFGLGLVESTCRFFIGRSKSQTYCKLLMGLIKDSGDGINLNGSNLFHA</sequence>
<evidence type="ECO:0000256" key="1">
    <source>
        <dbReference type="SAM" id="Phobius"/>
    </source>
</evidence>
<comment type="caution">
    <text evidence="2">The sequence shown here is derived from an EMBL/GenBank/DDBJ whole genome shotgun (WGS) entry which is preliminary data.</text>
</comment>
<name>A0AAN9S0T7_PSOTE</name>
<proteinExistence type="predicted"/>
<keyword evidence="1" id="KW-1133">Transmembrane helix</keyword>
<dbReference type="Proteomes" id="UP001386955">
    <property type="component" value="Unassembled WGS sequence"/>
</dbReference>
<keyword evidence="1" id="KW-0472">Membrane</keyword>
<keyword evidence="1" id="KW-0812">Transmembrane</keyword>